<dbReference type="SMART" id="SM00922">
    <property type="entry name" value="MR_MLE"/>
    <property type="match status" value="1"/>
</dbReference>
<dbReference type="EMBL" id="MDDR01000016">
    <property type="protein sequence ID" value="OIN53684.1"/>
    <property type="molecule type" value="Genomic_DNA"/>
</dbReference>
<name>A0A1S2V4P2_9PSED</name>
<evidence type="ECO:0000256" key="1">
    <source>
        <dbReference type="ARBA" id="ARBA00022723"/>
    </source>
</evidence>
<keyword evidence="1" id="KW-0479">Metal-binding</keyword>
<dbReference type="InterPro" id="IPR029017">
    <property type="entry name" value="Enolase-like_N"/>
</dbReference>
<organism evidence="3 5">
    <name type="scientific">Pseudomonas costantinii</name>
    <dbReference type="NCBI Taxonomy" id="168469"/>
    <lineage>
        <taxon>Bacteria</taxon>
        <taxon>Pseudomonadati</taxon>
        <taxon>Pseudomonadota</taxon>
        <taxon>Gammaproteobacteria</taxon>
        <taxon>Pseudomonadales</taxon>
        <taxon>Pseudomonadaceae</taxon>
        <taxon>Pseudomonas</taxon>
    </lineage>
</organism>
<gene>
    <name evidence="3" type="ORF">BFL40_09395</name>
    <name evidence="4" type="ORF">SAMN04515675_4949</name>
</gene>
<evidence type="ECO:0000313" key="5">
    <source>
        <dbReference type="Proteomes" id="UP000181661"/>
    </source>
</evidence>
<reference evidence="3 5" key="1">
    <citation type="submission" date="2016-08" db="EMBL/GenBank/DDBJ databases">
        <title>Draft genome sequence of Pseudomonas costantinii LMG 22119, type strain isolated from cultivated mushroom (Agaricus bisporus) sporophores.</title>
        <authorList>
            <person name="Tambong J.T."/>
        </authorList>
    </citation>
    <scope>NUCLEOTIDE SEQUENCE [LARGE SCALE GENOMIC DNA]</scope>
    <source>
        <strain evidence="3 5">LMG 22119</strain>
    </source>
</reference>
<dbReference type="InterPro" id="IPR013342">
    <property type="entry name" value="Mandelate_racemase_C"/>
</dbReference>
<dbReference type="Gene3D" id="3.30.390.10">
    <property type="entry name" value="Enolase-like, N-terminal domain"/>
    <property type="match status" value="1"/>
</dbReference>
<dbReference type="SUPFAM" id="SSF54826">
    <property type="entry name" value="Enolase N-terminal domain-like"/>
    <property type="match status" value="1"/>
</dbReference>
<proteinExistence type="predicted"/>
<reference evidence="4 6" key="2">
    <citation type="submission" date="2016-10" db="EMBL/GenBank/DDBJ databases">
        <authorList>
            <person name="Varghese N."/>
            <person name="Submissions S."/>
        </authorList>
    </citation>
    <scope>NUCLEOTIDE SEQUENCE [LARGE SCALE GENOMIC DNA]</scope>
    <source>
        <strain evidence="4 6">BS2773</strain>
    </source>
</reference>
<keyword evidence="6" id="KW-1185">Reference proteome</keyword>
<sequence length="397" mass="43938">MTQPEVYLVRQPMANPFVHGAHRRQTSDSVVLSWTRDTFTGIGECAPRRYVTAEDCESVLTELRNIDFAHLAHALASGDPVDRGRALYEHGLPSLSEQDVGNNTRCLVEMAVLDTLAQQAGLPLSDYLLRITESAATASRTLPAQVNITQVLDLSQPVQAFLEQRKPLISLKLKLAGEPHANQQRLEAIRALAPNLALYVDPNMSWSPDQLHTSARKFRELDVALFEEPLPRGSLEDYRQARLEHGVAIMLDESVTSPASLEQAWQHQALDAVNLRIAKCGGLLTTTKMIEQCRRWGLPAYLGVQVAEVGPLIAAHRALLSMYDGFMGVEAGQHDHFFDSNMLEPMPAIDRLHNAIDLPVPTHPGLGCQLTSHVSTYRCAIDAGHLPNKPLHMERVQ</sequence>
<dbReference type="InterPro" id="IPR029065">
    <property type="entry name" value="Enolase_C-like"/>
</dbReference>
<dbReference type="Proteomes" id="UP000182179">
    <property type="component" value="Unassembled WGS sequence"/>
</dbReference>
<dbReference type="Gene3D" id="3.20.20.120">
    <property type="entry name" value="Enolase-like C-terminal domain"/>
    <property type="match status" value="1"/>
</dbReference>
<dbReference type="SFLD" id="SFLDS00001">
    <property type="entry name" value="Enolase"/>
    <property type="match status" value="1"/>
</dbReference>
<evidence type="ECO:0000313" key="4">
    <source>
        <dbReference type="EMBL" id="SEE32547.1"/>
    </source>
</evidence>
<feature type="domain" description="Mandelate racemase/muconate lactonizing enzyme C-terminal" evidence="2">
    <location>
        <begin position="158"/>
        <end position="248"/>
    </location>
</feature>
<dbReference type="EMBL" id="FNTS01000002">
    <property type="protein sequence ID" value="SEE32547.1"/>
    <property type="molecule type" value="Genomic_DNA"/>
</dbReference>
<dbReference type="RefSeq" id="WP_071483705.1">
    <property type="nucleotide sequence ID" value="NZ_FNTS01000002.1"/>
</dbReference>
<evidence type="ECO:0000313" key="6">
    <source>
        <dbReference type="Proteomes" id="UP000182179"/>
    </source>
</evidence>
<dbReference type="GO" id="GO:0046872">
    <property type="term" value="F:metal ion binding"/>
    <property type="evidence" value="ECO:0007669"/>
    <property type="project" value="UniProtKB-KW"/>
</dbReference>
<dbReference type="PANTHER" id="PTHR48073:SF2">
    <property type="entry name" value="O-SUCCINYLBENZOATE SYNTHASE"/>
    <property type="match status" value="1"/>
</dbReference>
<dbReference type="AlphaFoldDB" id="A0A1S2V4P2"/>
<evidence type="ECO:0000313" key="3">
    <source>
        <dbReference type="EMBL" id="OIN53684.1"/>
    </source>
</evidence>
<dbReference type="PANTHER" id="PTHR48073">
    <property type="entry name" value="O-SUCCINYLBENZOATE SYNTHASE-RELATED"/>
    <property type="match status" value="1"/>
</dbReference>
<dbReference type="InterPro" id="IPR036849">
    <property type="entry name" value="Enolase-like_C_sf"/>
</dbReference>
<evidence type="ECO:0000259" key="2">
    <source>
        <dbReference type="SMART" id="SM00922"/>
    </source>
</evidence>
<dbReference type="Proteomes" id="UP000181661">
    <property type="component" value="Unassembled WGS sequence"/>
</dbReference>
<accession>A0A1S2V4P2</accession>
<dbReference type="Pfam" id="PF13378">
    <property type="entry name" value="MR_MLE_C"/>
    <property type="match status" value="1"/>
</dbReference>
<comment type="caution">
    <text evidence="3">The sequence shown here is derived from an EMBL/GenBank/DDBJ whole genome shotgun (WGS) entry which is preliminary data.</text>
</comment>
<dbReference type="SUPFAM" id="SSF51604">
    <property type="entry name" value="Enolase C-terminal domain-like"/>
    <property type="match status" value="1"/>
</dbReference>
<dbReference type="GO" id="GO:0003824">
    <property type="term" value="F:catalytic activity"/>
    <property type="evidence" value="ECO:0007669"/>
    <property type="project" value="UniProtKB-ARBA"/>
</dbReference>
<dbReference type="OrthoDB" id="9796450at2"/>
<protein>
    <submittedName>
        <fullName evidence="3">L-alanine-DL-glutamate epimerase</fullName>
    </submittedName>
</protein>